<name>A0A6H1ZJG9_9ZZZZ</name>
<evidence type="ECO:0000313" key="3">
    <source>
        <dbReference type="EMBL" id="QJH96324.1"/>
    </source>
</evidence>
<dbReference type="EMBL" id="MT144647">
    <property type="protein sequence ID" value="QJH96324.1"/>
    <property type="molecule type" value="Genomic_DNA"/>
</dbReference>
<reference evidence="2" key="1">
    <citation type="submission" date="2020-03" db="EMBL/GenBank/DDBJ databases">
        <title>The deep terrestrial virosphere.</title>
        <authorList>
            <person name="Holmfeldt K."/>
            <person name="Nilsson E."/>
            <person name="Simone D."/>
            <person name="Lopez-Fernandez M."/>
            <person name="Wu X."/>
            <person name="de Brujin I."/>
            <person name="Lundin D."/>
            <person name="Andersson A."/>
            <person name="Bertilsson S."/>
            <person name="Dopson M."/>
        </authorList>
    </citation>
    <scope>NUCLEOTIDE SEQUENCE</scope>
    <source>
        <strain evidence="2">TM448A00831</strain>
        <strain evidence="3">TM448B00682</strain>
    </source>
</reference>
<gene>
    <name evidence="2" type="ORF">TM448A00831_0007</name>
    <name evidence="3" type="ORF">TM448B00682_0018</name>
</gene>
<evidence type="ECO:0000256" key="1">
    <source>
        <dbReference type="SAM" id="MobiDB-lite"/>
    </source>
</evidence>
<protein>
    <submittedName>
        <fullName evidence="2">Uncharacterized protein</fullName>
    </submittedName>
</protein>
<feature type="region of interest" description="Disordered" evidence="1">
    <location>
        <begin position="137"/>
        <end position="174"/>
    </location>
</feature>
<organism evidence="2">
    <name type="scientific">viral metagenome</name>
    <dbReference type="NCBI Taxonomy" id="1070528"/>
    <lineage>
        <taxon>unclassified sequences</taxon>
        <taxon>metagenomes</taxon>
        <taxon>organismal metagenomes</taxon>
    </lineage>
</organism>
<accession>A0A6H1ZJG9</accession>
<sequence length="174" mass="19688">MIKEWVEKELKYKIGQSTVVHILLNKSPVTQEIAKRGKEKYIEKYAGDIAKALANVEKNERKAIAKAIELLDSKISKDMSPELLLKIYSDLRKSQNIGVETTLEMIFTPEQVQKFENINQLIDETIQKKQTKIPTQIKVSRKIRSNVSPRTDGTPEEVEASDTSGAEGDREGTD</sequence>
<dbReference type="EMBL" id="MT144070">
    <property type="protein sequence ID" value="QJA48076.1"/>
    <property type="molecule type" value="Genomic_DNA"/>
</dbReference>
<proteinExistence type="predicted"/>
<dbReference type="AlphaFoldDB" id="A0A6H1ZJG9"/>
<evidence type="ECO:0000313" key="2">
    <source>
        <dbReference type="EMBL" id="QJA48076.1"/>
    </source>
</evidence>